<gene>
    <name evidence="1" type="ORF">QR46_2701</name>
</gene>
<dbReference type="Pfam" id="PF13431">
    <property type="entry name" value="TPR_17"/>
    <property type="match status" value="1"/>
</dbReference>
<dbReference type="SUPFAM" id="SSF48452">
    <property type="entry name" value="TPR-like"/>
    <property type="match status" value="1"/>
</dbReference>
<dbReference type="Gene3D" id="1.25.40.10">
    <property type="entry name" value="Tetratricopeptide repeat domain"/>
    <property type="match status" value="3"/>
</dbReference>
<dbReference type="InterPro" id="IPR019734">
    <property type="entry name" value="TPR_rpt"/>
</dbReference>
<accession>A0A132NT75</accession>
<reference evidence="1 2" key="1">
    <citation type="journal article" date="2015" name="Mol. Biochem. Parasitol.">
        <title>Identification of polymorphic genes for use in assemblage B genotyping assays through comparative genomics of multiple assemblage B Giardia duodenalis isolates.</title>
        <authorList>
            <person name="Wielinga C."/>
            <person name="Thompson R.C."/>
            <person name="Monis P."/>
            <person name="Ryan U."/>
        </authorList>
    </citation>
    <scope>NUCLEOTIDE SEQUENCE [LARGE SCALE GENOMIC DNA]</scope>
    <source>
        <strain evidence="1 2">BAH15c1</strain>
    </source>
</reference>
<evidence type="ECO:0000313" key="2">
    <source>
        <dbReference type="Proteomes" id="UP000070089"/>
    </source>
</evidence>
<dbReference type="AlphaFoldDB" id="A0A132NT75"/>
<evidence type="ECO:0000313" key="1">
    <source>
        <dbReference type="EMBL" id="KWX13285.1"/>
    </source>
</evidence>
<comment type="caution">
    <text evidence="1">The sequence shown here is derived from an EMBL/GenBank/DDBJ whole genome shotgun (WGS) entry which is preliminary data.</text>
</comment>
<name>A0A132NT75_GIAIN</name>
<dbReference type="InterPro" id="IPR011990">
    <property type="entry name" value="TPR-like_helical_dom_sf"/>
</dbReference>
<dbReference type="OrthoDB" id="10254748at2759"/>
<organism evidence="1 2">
    <name type="scientific">Giardia duodenalis assemblage B</name>
    <dbReference type="NCBI Taxonomy" id="1394984"/>
    <lineage>
        <taxon>Eukaryota</taxon>
        <taxon>Metamonada</taxon>
        <taxon>Diplomonadida</taxon>
        <taxon>Hexamitidae</taxon>
        <taxon>Giardiinae</taxon>
        <taxon>Giardia</taxon>
    </lineage>
</organism>
<dbReference type="EMBL" id="JXTI01000075">
    <property type="protein sequence ID" value="KWX13285.1"/>
    <property type="molecule type" value="Genomic_DNA"/>
</dbReference>
<dbReference type="Proteomes" id="UP000070089">
    <property type="component" value="Unassembled WGS sequence"/>
</dbReference>
<dbReference type="VEuPathDB" id="GiardiaDB:QR46_2701"/>
<protein>
    <recommendedName>
        <fullName evidence="3">Tetratricopeptide repeat protein</fullName>
    </recommendedName>
</protein>
<evidence type="ECO:0008006" key="3">
    <source>
        <dbReference type="Google" id="ProtNLM"/>
    </source>
</evidence>
<proteinExistence type="predicted"/>
<dbReference type="SMART" id="SM00028">
    <property type="entry name" value="TPR"/>
    <property type="match status" value="4"/>
</dbReference>
<sequence>MGKTRQNNPVKRKSQPSSGSVSELISQAYAKLETGNFAKALTLAERALPLCNQPTVLDSLGEIFSVAGDFQKASNCYAKALGYDHLTHSAGLRYMTLYEITGDPANLNSAIGIFRKHPGAEESRSSLILALATLADAYLTRLDPPNIKAAIRTAKEAIHIDPSYIEPHISLAGAHLVAESFDLAEKAALCALELMEQRGLYKVERTEDGDEEITVHSDDNQPAQQFLLSLSRICAGIGMYEQGAMCCDLVLAQNPKDAVALHDLAWCYNLAGEYEDAKEALLQVKDIYLEENAADDLIVDIDAKLQALSANPEQV</sequence>